<feature type="transmembrane region" description="Helical" evidence="11">
    <location>
        <begin position="12"/>
        <end position="40"/>
    </location>
</feature>
<evidence type="ECO:0000256" key="4">
    <source>
        <dbReference type="ARBA" id="ARBA00022989"/>
    </source>
</evidence>
<dbReference type="Pfam" id="PF00335">
    <property type="entry name" value="Tetraspanin"/>
    <property type="match status" value="1"/>
</dbReference>
<evidence type="ECO:0000256" key="5">
    <source>
        <dbReference type="ARBA" id="ARBA00023136"/>
    </source>
</evidence>
<protein>
    <recommendedName>
        <fullName evidence="8">Tetraspanin-7</fullName>
    </recommendedName>
    <alternativeName>
        <fullName evidence="9">Transmembrane 4 superfamily member 2</fullName>
    </alternativeName>
</protein>
<dbReference type="PROSITE" id="PS00421">
    <property type="entry name" value="TM4_1"/>
    <property type="match status" value="1"/>
</dbReference>
<feature type="transmembrane region" description="Helical" evidence="11">
    <location>
        <begin position="60"/>
        <end position="81"/>
    </location>
</feature>
<evidence type="ECO:0000256" key="11">
    <source>
        <dbReference type="SAM" id="Phobius"/>
    </source>
</evidence>
<comment type="caution">
    <text evidence="12">The sequence shown here is derived from an EMBL/GenBank/DDBJ whole genome shotgun (WGS) entry which is preliminary data.</text>
</comment>
<dbReference type="PANTHER" id="PTHR19282">
    <property type="entry name" value="TETRASPANIN"/>
    <property type="match status" value="1"/>
</dbReference>
<dbReference type="SUPFAM" id="SSF48652">
    <property type="entry name" value="Tetraspanin"/>
    <property type="match status" value="1"/>
</dbReference>
<keyword evidence="5 11" id="KW-0472">Membrane</keyword>
<dbReference type="PRINTS" id="PR00259">
    <property type="entry name" value="TMFOUR"/>
</dbReference>
<evidence type="ECO:0000256" key="9">
    <source>
        <dbReference type="ARBA" id="ARBA00081335"/>
    </source>
</evidence>
<dbReference type="AlphaFoldDB" id="A0AA88NEW8"/>
<organism evidence="12 13">
    <name type="scientific">Channa striata</name>
    <name type="common">Snakehead murrel</name>
    <name type="synonym">Ophicephalus striatus</name>
    <dbReference type="NCBI Taxonomy" id="64152"/>
    <lineage>
        <taxon>Eukaryota</taxon>
        <taxon>Metazoa</taxon>
        <taxon>Chordata</taxon>
        <taxon>Craniata</taxon>
        <taxon>Vertebrata</taxon>
        <taxon>Euteleostomi</taxon>
        <taxon>Actinopterygii</taxon>
        <taxon>Neopterygii</taxon>
        <taxon>Teleostei</taxon>
        <taxon>Neoteleostei</taxon>
        <taxon>Acanthomorphata</taxon>
        <taxon>Anabantaria</taxon>
        <taxon>Anabantiformes</taxon>
        <taxon>Channoidei</taxon>
        <taxon>Channidae</taxon>
        <taxon>Channa</taxon>
    </lineage>
</organism>
<dbReference type="InterPro" id="IPR018499">
    <property type="entry name" value="Tetraspanin/Peripherin"/>
</dbReference>
<name>A0AA88NEW8_CHASR</name>
<evidence type="ECO:0000256" key="2">
    <source>
        <dbReference type="ARBA" id="ARBA00006840"/>
    </source>
</evidence>
<dbReference type="CDD" id="cd03161">
    <property type="entry name" value="TM4SF2_6_like_LEL"/>
    <property type="match status" value="1"/>
</dbReference>
<evidence type="ECO:0000313" key="13">
    <source>
        <dbReference type="Proteomes" id="UP001187415"/>
    </source>
</evidence>
<feature type="compositionally biased region" description="Low complexity" evidence="10">
    <location>
        <begin position="281"/>
        <end position="290"/>
    </location>
</feature>
<keyword evidence="4 11" id="KW-1133">Transmembrane helix</keyword>
<dbReference type="Gene3D" id="1.10.1450.10">
    <property type="entry name" value="Tetraspanin"/>
    <property type="match status" value="1"/>
</dbReference>
<evidence type="ECO:0000256" key="8">
    <source>
        <dbReference type="ARBA" id="ARBA00072056"/>
    </source>
</evidence>
<keyword evidence="6" id="KW-0325">Glycoprotein</keyword>
<comment type="similarity">
    <text evidence="2">Belongs to the tetraspanin (TM4SF) family.</text>
</comment>
<comment type="function">
    <text evidence="7">May be involved in cell proliferation and cell motility.</text>
</comment>
<evidence type="ECO:0000313" key="12">
    <source>
        <dbReference type="EMBL" id="KAK2857222.1"/>
    </source>
</evidence>
<dbReference type="InterPro" id="IPR018503">
    <property type="entry name" value="Tetraspanin_CS"/>
</dbReference>
<proteinExistence type="inferred from homology"/>
<dbReference type="EMBL" id="JAUPFM010000003">
    <property type="protein sequence ID" value="KAK2857222.1"/>
    <property type="molecule type" value="Genomic_DNA"/>
</dbReference>
<feature type="compositionally biased region" description="Polar residues" evidence="10">
    <location>
        <begin position="306"/>
        <end position="319"/>
    </location>
</feature>
<evidence type="ECO:0000256" key="7">
    <source>
        <dbReference type="ARBA" id="ARBA00056010"/>
    </source>
</evidence>
<evidence type="ECO:0000256" key="10">
    <source>
        <dbReference type="SAM" id="MobiDB-lite"/>
    </source>
</evidence>
<dbReference type="FunFam" id="1.10.1450.10:FF:000003">
    <property type="entry name" value="Tetraspanin"/>
    <property type="match status" value="1"/>
</dbReference>
<reference evidence="12" key="1">
    <citation type="submission" date="2023-07" db="EMBL/GenBank/DDBJ databases">
        <title>Chromosome-level Genome Assembly of Striped Snakehead (Channa striata).</title>
        <authorList>
            <person name="Liu H."/>
        </authorList>
    </citation>
    <scope>NUCLEOTIDE SEQUENCE</scope>
    <source>
        <strain evidence="12">Gz</strain>
        <tissue evidence="12">Muscle</tissue>
    </source>
</reference>
<feature type="transmembrane region" description="Helical" evidence="11">
    <location>
        <begin position="88"/>
        <end position="112"/>
    </location>
</feature>
<gene>
    <name evidence="12" type="ORF">Q5P01_005957</name>
</gene>
<dbReference type="Proteomes" id="UP001187415">
    <property type="component" value="Unassembled WGS sequence"/>
</dbReference>
<evidence type="ECO:0000256" key="3">
    <source>
        <dbReference type="ARBA" id="ARBA00022692"/>
    </source>
</evidence>
<comment type="subcellular location">
    <subcellularLocation>
        <location evidence="1">Membrane</location>
        <topology evidence="1">Multi-pass membrane protein</topology>
    </subcellularLocation>
</comment>
<dbReference type="PANTHER" id="PTHR19282:SF257">
    <property type="entry name" value="TETRASPANIN-7"/>
    <property type="match status" value="1"/>
</dbReference>
<evidence type="ECO:0000256" key="6">
    <source>
        <dbReference type="ARBA" id="ARBA00023180"/>
    </source>
</evidence>
<evidence type="ECO:0000256" key="1">
    <source>
        <dbReference type="ARBA" id="ARBA00004141"/>
    </source>
</evidence>
<feature type="region of interest" description="Disordered" evidence="10">
    <location>
        <begin position="257"/>
        <end position="319"/>
    </location>
</feature>
<keyword evidence="3 11" id="KW-0812">Transmembrane</keyword>
<sequence length="337" mass="36833">MAPRRMETKPVIFCLKTLLLFYSFIFWVTGVVLLSVGLWWKFMLAPYMLLVSSDHSNAPYVLTGTGAAIVLFGLFGCFATCRGRPWMLNLYAVFLSLVFMAELVAGISGFVFRHEIKETFLATYSEAVMKYDGRDDLSVAVDGVQRRLHCCGVYNYTSWFSSASFPVSGIPSSCCVSLSDCSGADLKNSTVAARKVYKQGCYELVTSFIESNMGIIAGVTFGIAFSQLVGMTLACCLSRFIHANQYEMAPPRAAAASKQTVGLSDTKPRLTRRGTERNHPGHGSSLLSGLQGETVGQRPAAGTRGVQGQTAASRKQETSSMVRGELIEWFVHHDAII</sequence>
<dbReference type="InterPro" id="IPR008952">
    <property type="entry name" value="Tetraspanin_EC2_sf"/>
</dbReference>
<keyword evidence="13" id="KW-1185">Reference proteome</keyword>
<dbReference type="GO" id="GO:0005886">
    <property type="term" value="C:plasma membrane"/>
    <property type="evidence" value="ECO:0007669"/>
    <property type="project" value="TreeGrafter"/>
</dbReference>
<dbReference type="InterPro" id="IPR048232">
    <property type="entry name" value="TSN6/7_LEL"/>
</dbReference>
<accession>A0AA88NEW8</accession>